<dbReference type="SUPFAM" id="SSF47384">
    <property type="entry name" value="Homodimeric domain of signal transducing histidine kinase"/>
    <property type="match status" value="1"/>
</dbReference>
<evidence type="ECO:0000256" key="4">
    <source>
        <dbReference type="ARBA" id="ARBA00022679"/>
    </source>
</evidence>
<dbReference type="RefSeq" id="WP_011420679.1">
    <property type="nucleotide sequence ID" value="NC_007760.1"/>
</dbReference>
<keyword evidence="5 10" id="KW-0418">Kinase</keyword>
<dbReference type="KEGG" id="ade:Adeh_1623"/>
<dbReference type="AlphaFoldDB" id="Q2IIB6"/>
<dbReference type="STRING" id="290397.Adeh_1623"/>
<dbReference type="FunFam" id="3.30.565.10:FF:000006">
    <property type="entry name" value="Sensor histidine kinase WalK"/>
    <property type="match status" value="1"/>
</dbReference>
<dbReference type="InterPro" id="IPR050736">
    <property type="entry name" value="Sensor_HK_Regulatory"/>
</dbReference>
<dbReference type="Gene3D" id="3.30.450.20">
    <property type="entry name" value="PAS domain"/>
    <property type="match status" value="1"/>
</dbReference>
<evidence type="ECO:0000256" key="2">
    <source>
        <dbReference type="ARBA" id="ARBA00012438"/>
    </source>
</evidence>
<dbReference type="CDD" id="cd00082">
    <property type="entry name" value="HisKA"/>
    <property type="match status" value="1"/>
</dbReference>
<dbReference type="SMART" id="SM00387">
    <property type="entry name" value="HATPase_c"/>
    <property type="match status" value="1"/>
</dbReference>
<proteinExistence type="predicted"/>
<evidence type="ECO:0000256" key="1">
    <source>
        <dbReference type="ARBA" id="ARBA00000085"/>
    </source>
</evidence>
<dbReference type="PROSITE" id="PS50112">
    <property type="entry name" value="PAS"/>
    <property type="match status" value="1"/>
</dbReference>
<accession>Q2IIB6</accession>
<dbReference type="eggNOG" id="COG2205">
    <property type="taxonomic scope" value="Bacteria"/>
</dbReference>
<evidence type="ECO:0000259" key="9">
    <source>
        <dbReference type="PROSITE" id="PS50112"/>
    </source>
</evidence>
<evidence type="ECO:0000256" key="3">
    <source>
        <dbReference type="ARBA" id="ARBA00022553"/>
    </source>
</evidence>
<evidence type="ECO:0000313" key="10">
    <source>
        <dbReference type="EMBL" id="ABC81396.1"/>
    </source>
</evidence>
<dbReference type="HOGENOM" id="CLU_000445_89_2_7"/>
<dbReference type="InterPro" id="IPR003594">
    <property type="entry name" value="HATPase_dom"/>
</dbReference>
<keyword evidence="4 10" id="KW-0808">Transferase</keyword>
<dbReference type="PROSITE" id="PS50109">
    <property type="entry name" value="HIS_KIN"/>
    <property type="match status" value="1"/>
</dbReference>
<organism evidence="10 11">
    <name type="scientific">Anaeromyxobacter dehalogenans (strain 2CP-C)</name>
    <dbReference type="NCBI Taxonomy" id="290397"/>
    <lineage>
        <taxon>Bacteria</taxon>
        <taxon>Pseudomonadati</taxon>
        <taxon>Myxococcota</taxon>
        <taxon>Myxococcia</taxon>
        <taxon>Myxococcales</taxon>
        <taxon>Cystobacterineae</taxon>
        <taxon>Anaeromyxobacteraceae</taxon>
        <taxon>Anaeromyxobacter</taxon>
    </lineage>
</organism>
<evidence type="ECO:0000313" key="11">
    <source>
        <dbReference type="Proteomes" id="UP000001935"/>
    </source>
</evidence>
<dbReference type="Pfam" id="PF02518">
    <property type="entry name" value="HATPase_c"/>
    <property type="match status" value="1"/>
</dbReference>
<dbReference type="InterPro" id="IPR036097">
    <property type="entry name" value="HisK_dim/P_sf"/>
</dbReference>
<dbReference type="GO" id="GO:0006355">
    <property type="term" value="P:regulation of DNA-templated transcription"/>
    <property type="evidence" value="ECO:0007669"/>
    <property type="project" value="InterPro"/>
</dbReference>
<sequence>MDFSLLDSAPDAMVIADDAGAILFVNAHAERLFGYRSEELLGRPVEVLLPARYRTMHQVHRSAYQAAPRTRPMGLGLDLSGLRHDGAEFPAEISLSPIQVDGRSCVIAAVRDATERRKIEERARLWRKAQEEVRERDEFLSVASHELRTPVTALQLQLLHRAALRSGEGLPPDVVDRLETLERQTRRLAALVGELLDVSRMRLGKIELRREALDLAEVARDAAGHAQGDLARSGSKLALDLQPVTGAWDRTRLEQVIANLLVNAAKFGQGRPIALHVTGDDGTARVRVSDQGIGIAPEQQVRVFDRFARAVPAQNFGGLGLGLYIARQIVEAHGGTIEVASTPGAGATFTVDLPRQPPAPAPGARPDAGGLEPGRLH</sequence>
<gene>
    <name evidence="10" type="ordered locus">Adeh_1623</name>
</gene>
<dbReference type="InterPro" id="IPR035965">
    <property type="entry name" value="PAS-like_dom_sf"/>
</dbReference>
<dbReference type="PANTHER" id="PTHR43711:SF1">
    <property type="entry name" value="HISTIDINE KINASE 1"/>
    <property type="match status" value="1"/>
</dbReference>
<dbReference type="Pfam" id="PF00512">
    <property type="entry name" value="HisKA"/>
    <property type="match status" value="1"/>
</dbReference>
<keyword evidence="6" id="KW-0902">Two-component regulatory system</keyword>
<dbReference type="InterPro" id="IPR013767">
    <property type="entry name" value="PAS_fold"/>
</dbReference>
<protein>
    <recommendedName>
        <fullName evidence="2">histidine kinase</fullName>
        <ecNumber evidence="2">2.7.13.3</ecNumber>
    </recommendedName>
</protein>
<dbReference type="SUPFAM" id="SSF55785">
    <property type="entry name" value="PYP-like sensor domain (PAS domain)"/>
    <property type="match status" value="1"/>
</dbReference>
<evidence type="ECO:0000256" key="5">
    <source>
        <dbReference type="ARBA" id="ARBA00022777"/>
    </source>
</evidence>
<dbReference type="PANTHER" id="PTHR43711">
    <property type="entry name" value="TWO-COMPONENT HISTIDINE KINASE"/>
    <property type="match status" value="1"/>
</dbReference>
<dbReference type="OrthoDB" id="5524356at2"/>
<dbReference type="SUPFAM" id="SSF55874">
    <property type="entry name" value="ATPase domain of HSP90 chaperone/DNA topoisomerase II/histidine kinase"/>
    <property type="match status" value="1"/>
</dbReference>
<dbReference type="InterPro" id="IPR000014">
    <property type="entry name" value="PAS"/>
</dbReference>
<feature type="region of interest" description="Disordered" evidence="7">
    <location>
        <begin position="352"/>
        <end position="377"/>
    </location>
</feature>
<dbReference type="CDD" id="cd00130">
    <property type="entry name" value="PAS"/>
    <property type="match status" value="1"/>
</dbReference>
<dbReference type="InterPro" id="IPR036890">
    <property type="entry name" value="HATPase_C_sf"/>
</dbReference>
<dbReference type="Gene3D" id="1.10.287.130">
    <property type="match status" value="1"/>
</dbReference>
<dbReference type="Gene3D" id="3.30.565.10">
    <property type="entry name" value="Histidine kinase-like ATPase, C-terminal domain"/>
    <property type="match status" value="1"/>
</dbReference>
<dbReference type="InterPro" id="IPR005467">
    <property type="entry name" value="His_kinase_dom"/>
</dbReference>
<dbReference type="SMART" id="SM00388">
    <property type="entry name" value="HisKA"/>
    <property type="match status" value="1"/>
</dbReference>
<dbReference type="EMBL" id="CP000251">
    <property type="protein sequence ID" value="ABC81396.1"/>
    <property type="molecule type" value="Genomic_DNA"/>
</dbReference>
<evidence type="ECO:0000256" key="6">
    <source>
        <dbReference type="ARBA" id="ARBA00023012"/>
    </source>
</evidence>
<dbReference type="NCBIfam" id="TIGR00229">
    <property type="entry name" value="sensory_box"/>
    <property type="match status" value="1"/>
</dbReference>
<dbReference type="GO" id="GO:0000155">
    <property type="term" value="F:phosphorelay sensor kinase activity"/>
    <property type="evidence" value="ECO:0007669"/>
    <property type="project" value="InterPro"/>
</dbReference>
<dbReference type="PRINTS" id="PR00344">
    <property type="entry name" value="BCTRLSENSOR"/>
</dbReference>
<dbReference type="SMART" id="SM00091">
    <property type="entry name" value="PAS"/>
    <property type="match status" value="1"/>
</dbReference>
<dbReference type="InterPro" id="IPR003661">
    <property type="entry name" value="HisK_dim/P_dom"/>
</dbReference>
<dbReference type="Pfam" id="PF00989">
    <property type="entry name" value="PAS"/>
    <property type="match status" value="1"/>
</dbReference>
<feature type="domain" description="PAS" evidence="9">
    <location>
        <begin position="5"/>
        <end position="67"/>
    </location>
</feature>
<feature type="domain" description="Histidine kinase" evidence="8">
    <location>
        <begin position="142"/>
        <end position="357"/>
    </location>
</feature>
<evidence type="ECO:0000256" key="7">
    <source>
        <dbReference type="SAM" id="MobiDB-lite"/>
    </source>
</evidence>
<dbReference type="eggNOG" id="COG3284">
    <property type="taxonomic scope" value="Bacteria"/>
</dbReference>
<comment type="catalytic activity">
    <reaction evidence="1">
        <text>ATP + protein L-histidine = ADP + protein N-phospho-L-histidine.</text>
        <dbReference type="EC" id="2.7.13.3"/>
    </reaction>
</comment>
<reference evidence="10 11" key="1">
    <citation type="submission" date="2006-01" db="EMBL/GenBank/DDBJ databases">
        <title>Complete sequence of Anaeromyxobacter dehalogenans 2CP-C.</title>
        <authorList>
            <consortium name="US DOE Joint Genome Institute"/>
            <person name="Copeland A."/>
            <person name="Lucas S."/>
            <person name="Lapidus A."/>
            <person name="Barry K."/>
            <person name="Detter J.C."/>
            <person name="Glavina T."/>
            <person name="Hammon N."/>
            <person name="Israni S."/>
            <person name="Pitluck S."/>
            <person name="Brettin T."/>
            <person name="Bruce D."/>
            <person name="Han C."/>
            <person name="Tapia R."/>
            <person name="Gilna P."/>
            <person name="Kiss H."/>
            <person name="Schmutz J."/>
            <person name="Larimer F."/>
            <person name="Land M."/>
            <person name="Kyrpides N."/>
            <person name="Anderson I."/>
            <person name="Sanford R.A."/>
            <person name="Ritalahti K.M."/>
            <person name="Thomas H.S."/>
            <person name="Kirby J.R."/>
            <person name="Zhulin I.B."/>
            <person name="Loeffler F.E."/>
            <person name="Richardson P."/>
        </authorList>
    </citation>
    <scope>NUCLEOTIDE SEQUENCE [LARGE SCALE GENOMIC DNA]</scope>
    <source>
        <strain evidence="10 11">2CP-C</strain>
    </source>
</reference>
<name>Q2IIB6_ANADE</name>
<keyword evidence="3" id="KW-0597">Phosphoprotein</keyword>
<dbReference type="EC" id="2.7.13.3" evidence="2"/>
<evidence type="ECO:0000259" key="8">
    <source>
        <dbReference type="PROSITE" id="PS50109"/>
    </source>
</evidence>
<dbReference type="CDD" id="cd00075">
    <property type="entry name" value="HATPase"/>
    <property type="match status" value="1"/>
</dbReference>
<dbReference type="InterPro" id="IPR004358">
    <property type="entry name" value="Sig_transdc_His_kin-like_C"/>
</dbReference>
<dbReference type="Proteomes" id="UP000001935">
    <property type="component" value="Chromosome"/>
</dbReference>